<reference evidence="2 3" key="1">
    <citation type="journal article" date="2014" name="PLoS ONE">
        <title>Genome Information of Methylobacterium oryzae, a Plant-Probiotic Methylotroph in the Phyllosphere.</title>
        <authorList>
            <person name="Kwak M.J."/>
            <person name="Jeong H."/>
            <person name="Madhaiyan M."/>
            <person name="Lee Y."/>
            <person name="Sa T.M."/>
            <person name="Oh T.K."/>
            <person name="Kim J.F."/>
        </authorList>
    </citation>
    <scope>NUCLEOTIDE SEQUENCE [LARGE SCALE GENOMIC DNA]</scope>
    <source>
        <strain evidence="2 3">CBMB20</strain>
    </source>
</reference>
<name>A0A089NVC8_9HYPH</name>
<proteinExistence type="predicted"/>
<dbReference type="EMBL" id="CP003811">
    <property type="protein sequence ID" value="AIQ91861.1"/>
    <property type="molecule type" value="Genomic_DNA"/>
</dbReference>
<dbReference type="HOGENOM" id="CLU_2880739_0_0_5"/>
<organism evidence="2 3">
    <name type="scientific">Methylobacterium oryzae CBMB20</name>
    <dbReference type="NCBI Taxonomy" id="693986"/>
    <lineage>
        <taxon>Bacteria</taxon>
        <taxon>Pseudomonadati</taxon>
        <taxon>Pseudomonadota</taxon>
        <taxon>Alphaproteobacteria</taxon>
        <taxon>Hyphomicrobiales</taxon>
        <taxon>Methylobacteriaceae</taxon>
        <taxon>Methylobacterium</taxon>
    </lineage>
</organism>
<dbReference type="KEGG" id="mor:MOC_4106"/>
<dbReference type="AlphaFoldDB" id="A0A089NVC8"/>
<evidence type="ECO:0000256" key="1">
    <source>
        <dbReference type="SAM" id="MobiDB-lite"/>
    </source>
</evidence>
<keyword evidence="3" id="KW-1185">Reference proteome</keyword>
<accession>A0A089NVC8</accession>
<gene>
    <name evidence="2" type="ORF">MOC_4106</name>
</gene>
<evidence type="ECO:0000313" key="2">
    <source>
        <dbReference type="EMBL" id="AIQ91861.1"/>
    </source>
</evidence>
<evidence type="ECO:0000313" key="3">
    <source>
        <dbReference type="Proteomes" id="UP000029492"/>
    </source>
</evidence>
<protein>
    <submittedName>
        <fullName evidence="2">Protein of unassigned function</fullName>
    </submittedName>
</protein>
<feature type="region of interest" description="Disordered" evidence="1">
    <location>
        <begin position="1"/>
        <end position="63"/>
    </location>
</feature>
<sequence>MAFGVGRTSKAGASAAVNGRAWRMRGAQGPIRTARRARPSGSTTRSASAAHRPRRGIQRIAPF</sequence>
<dbReference type="Proteomes" id="UP000029492">
    <property type="component" value="Chromosome"/>
</dbReference>